<dbReference type="OrthoDB" id="9802510at2"/>
<organism evidence="5 6">
    <name type="scientific">Pontimonas salivibrio</name>
    <dbReference type="NCBI Taxonomy" id="1159327"/>
    <lineage>
        <taxon>Bacteria</taxon>
        <taxon>Bacillati</taxon>
        <taxon>Actinomycetota</taxon>
        <taxon>Actinomycetes</taxon>
        <taxon>Micrococcales</taxon>
        <taxon>Microbacteriaceae</taxon>
        <taxon>Pontimonas</taxon>
    </lineage>
</organism>
<dbReference type="CDD" id="cd02138">
    <property type="entry name" value="TdsD-like"/>
    <property type="match status" value="1"/>
</dbReference>
<keyword evidence="2" id="KW-0560">Oxidoreductase</keyword>
<dbReference type="RefSeq" id="WP_104912767.1">
    <property type="nucleotide sequence ID" value="NZ_CP026923.1"/>
</dbReference>
<dbReference type="PANTHER" id="PTHR43673:SF10">
    <property type="entry name" value="NADH DEHYDROGENASE_NAD(P)H NITROREDUCTASE XCC3605-RELATED"/>
    <property type="match status" value="1"/>
</dbReference>
<name>A0A2L2BN99_9MICO</name>
<evidence type="ECO:0000256" key="1">
    <source>
        <dbReference type="ARBA" id="ARBA00007118"/>
    </source>
</evidence>
<dbReference type="Gene3D" id="3.40.109.10">
    <property type="entry name" value="NADH Oxidase"/>
    <property type="match status" value="1"/>
</dbReference>
<proteinExistence type="inferred from homology"/>
<feature type="region of interest" description="Disordered" evidence="3">
    <location>
        <begin position="167"/>
        <end position="191"/>
    </location>
</feature>
<sequence length="191" mass="21028">MDTSAHTDYPLMPELARRHSPRAFDHDATLTDEQLGSLLEAARWSASSSNSQPWRLFVAKRGTPLFDSMVDALASGNQAWAVHASALIVNVAKMVTDEGKDEKWAVYDIGQAAAHLSIQATHMGLIVHQMGGFDKEAMHGALNLDDAHQPWAVLAVGHQGDPALLPEKLQEREKNPRVRKPLDEIAPGWRQ</sequence>
<keyword evidence="6" id="KW-1185">Reference proteome</keyword>
<evidence type="ECO:0000313" key="6">
    <source>
        <dbReference type="Proteomes" id="UP000243077"/>
    </source>
</evidence>
<comment type="similarity">
    <text evidence="1">Belongs to the nitroreductase family.</text>
</comment>
<dbReference type="PANTHER" id="PTHR43673">
    <property type="entry name" value="NAD(P)H NITROREDUCTASE YDGI-RELATED"/>
    <property type="match status" value="1"/>
</dbReference>
<evidence type="ECO:0000256" key="3">
    <source>
        <dbReference type="SAM" id="MobiDB-lite"/>
    </source>
</evidence>
<dbReference type="KEGG" id="psai:C3B54_11101"/>
<gene>
    <name evidence="5" type="ORF">C3B54_11101</name>
</gene>
<evidence type="ECO:0000259" key="4">
    <source>
        <dbReference type="Pfam" id="PF00881"/>
    </source>
</evidence>
<feature type="domain" description="Nitroreductase" evidence="4">
    <location>
        <begin position="16"/>
        <end position="158"/>
    </location>
</feature>
<dbReference type="Pfam" id="PF00881">
    <property type="entry name" value="Nitroreductase"/>
    <property type="match status" value="1"/>
</dbReference>
<dbReference type="AlphaFoldDB" id="A0A2L2BN99"/>
<dbReference type="InterPro" id="IPR000415">
    <property type="entry name" value="Nitroreductase-like"/>
</dbReference>
<evidence type="ECO:0000256" key="2">
    <source>
        <dbReference type="ARBA" id="ARBA00023002"/>
    </source>
</evidence>
<evidence type="ECO:0000313" key="5">
    <source>
        <dbReference type="EMBL" id="AVG23108.1"/>
    </source>
</evidence>
<dbReference type="SUPFAM" id="SSF55469">
    <property type="entry name" value="FMN-dependent nitroreductase-like"/>
    <property type="match status" value="1"/>
</dbReference>
<feature type="compositionally biased region" description="Basic and acidic residues" evidence="3">
    <location>
        <begin position="168"/>
        <end position="183"/>
    </location>
</feature>
<reference evidence="5 6" key="1">
    <citation type="submission" date="2018-02" db="EMBL/GenBank/DDBJ databases">
        <title>Complete genome of the streamlined marine actinobacterium Pontimonas salivibrio CL-TW6 adapted to coastal planktonic lifestype.</title>
        <authorList>
            <person name="Cho B.C."/>
            <person name="Hardies S.C."/>
            <person name="Jang G.I."/>
            <person name="Hwang C.Y."/>
        </authorList>
    </citation>
    <scope>NUCLEOTIDE SEQUENCE [LARGE SCALE GENOMIC DNA]</scope>
    <source>
        <strain evidence="5 6">CL-TW6</strain>
    </source>
</reference>
<dbReference type="EMBL" id="CP026923">
    <property type="protein sequence ID" value="AVG23108.1"/>
    <property type="molecule type" value="Genomic_DNA"/>
</dbReference>
<dbReference type="InterPro" id="IPR029479">
    <property type="entry name" value="Nitroreductase"/>
</dbReference>
<dbReference type="GO" id="GO:0016491">
    <property type="term" value="F:oxidoreductase activity"/>
    <property type="evidence" value="ECO:0007669"/>
    <property type="project" value="UniProtKB-KW"/>
</dbReference>
<protein>
    <submittedName>
        <fullName evidence="5">NADPH:FMN oxidoreductase</fullName>
    </submittedName>
</protein>
<dbReference type="Proteomes" id="UP000243077">
    <property type="component" value="Chromosome"/>
</dbReference>
<accession>A0A2L2BN99</accession>